<protein>
    <submittedName>
        <fullName evidence="3">Alpha/beta hydrolase</fullName>
    </submittedName>
</protein>
<keyword evidence="4" id="KW-1185">Reference proteome</keyword>
<reference evidence="4" key="1">
    <citation type="journal article" date="2019" name="Int. J. Syst. Evol. Microbiol.">
        <title>The Global Catalogue of Microorganisms (GCM) 10K type strain sequencing project: providing services to taxonomists for standard genome sequencing and annotation.</title>
        <authorList>
            <consortium name="The Broad Institute Genomics Platform"/>
            <consortium name="The Broad Institute Genome Sequencing Center for Infectious Disease"/>
            <person name="Wu L."/>
            <person name="Ma J."/>
        </authorList>
    </citation>
    <scope>NUCLEOTIDE SEQUENCE [LARGE SCALE GENOMIC DNA]</scope>
    <source>
        <strain evidence="4">JCM 16540</strain>
    </source>
</reference>
<dbReference type="GO" id="GO:0016787">
    <property type="term" value="F:hydrolase activity"/>
    <property type="evidence" value="ECO:0007669"/>
    <property type="project" value="UniProtKB-KW"/>
</dbReference>
<dbReference type="InterPro" id="IPR029058">
    <property type="entry name" value="AB_hydrolase_fold"/>
</dbReference>
<name>A0ABP6XE74_9ACTN</name>
<comment type="caution">
    <text evidence="3">The sequence shown here is derived from an EMBL/GenBank/DDBJ whole genome shotgun (WGS) entry which is preliminary data.</text>
</comment>
<feature type="domain" description="Alpha/beta hydrolase fold-3" evidence="2">
    <location>
        <begin position="54"/>
        <end position="263"/>
    </location>
</feature>
<dbReference type="RefSeq" id="WP_204910675.1">
    <property type="nucleotide sequence ID" value="NZ_BAAAYR010000002.1"/>
</dbReference>
<organism evidence="3 4">
    <name type="scientific">Microlunatus spumicola</name>
    <dbReference type="NCBI Taxonomy" id="81499"/>
    <lineage>
        <taxon>Bacteria</taxon>
        <taxon>Bacillati</taxon>
        <taxon>Actinomycetota</taxon>
        <taxon>Actinomycetes</taxon>
        <taxon>Propionibacteriales</taxon>
        <taxon>Propionibacteriaceae</taxon>
        <taxon>Microlunatus</taxon>
    </lineage>
</organism>
<evidence type="ECO:0000313" key="3">
    <source>
        <dbReference type="EMBL" id="GAA3565401.1"/>
    </source>
</evidence>
<dbReference type="SUPFAM" id="SSF53474">
    <property type="entry name" value="alpha/beta-Hydrolases"/>
    <property type="match status" value="1"/>
</dbReference>
<dbReference type="Proteomes" id="UP001500767">
    <property type="component" value="Unassembled WGS sequence"/>
</dbReference>
<evidence type="ECO:0000313" key="4">
    <source>
        <dbReference type="Proteomes" id="UP001500767"/>
    </source>
</evidence>
<dbReference type="Pfam" id="PF07859">
    <property type="entry name" value="Abhydrolase_3"/>
    <property type="match status" value="1"/>
</dbReference>
<gene>
    <name evidence="3" type="ORF">GCM10022197_21520</name>
</gene>
<sequence>MSNAPAPAPAPAADPSPTDVAVERDVTYGEVGGVTLLLDVYSPPGPVDDARAAVVLVHGGGWFRGDKAKEPPLASTLARAGYLVFVPDYREAPAHTFPASRDDVLAAATWALASGYAFDRARVAFFGGSAGGNLVIEAAIATGRPAVSWSGMFDLQHIIESTDATASAPTTQDLDALQSANIDQTGPDVPFLRWTILQEVGGDRSLLPAASTNRHVVSTTGPAYLANSLDEFVPVEDAMALQRAYADAGVACTLQLVPGHHHAEGYTAQAIGGSLEFLRQVL</sequence>
<proteinExistence type="predicted"/>
<keyword evidence="1 3" id="KW-0378">Hydrolase</keyword>
<dbReference type="EMBL" id="BAAAYR010000002">
    <property type="protein sequence ID" value="GAA3565401.1"/>
    <property type="molecule type" value="Genomic_DNA"/>
</dbReference>
<accession>A0ABP6XE74</accession>
<dbReference type="Gene3D" id="3.40.50.1820">
    <property type="entry name" value="alpha/beta hydrolase"/>
    <property type="match status" value="1"/>
</dbReference>
<evidence type="ECO:0000256" key="1">
    <source>
        <dbReference type="ARBA" id="ARBA00022801"/>
    </source>
</evidence>
<dbReference type="InterPro" id="IPR013094">
    <property type="entry name" value="AB_hydrolase_3"/>
</dbReference>
<dbReference type="PANTHER" id="PTHR48081">
    <property type="entry name" value="AB HYDROLASE SUPERFAMILY PROTEIN C4A8.06C"/>
    <property type="match status" value="1"/>
</dbReference>
<evidence type="ECO:0000259" key="2">
    <source>
        <dbReference type="Pfam" id="PF07859"/>
    </source>
</evidence>
<dbReference type="InterPro" id="IPR050300">
    <property type="entry name" value="GDXG_lipolytic_enzyme"/>
</dbReference>